<accession>A0ABV1H0Z7</accession>
<dbReference type="InterPro" id="IPR045788">
    <property type="entry name" value="MobC_2"/>
</dbReference>
<dbReference type="Pfam" id="PF19514">
    <property type="entry name" value="MobC_2"/>
    <property type="match status" value="1"/>
</dbReference>
<dbReference type="EMBL" id="JBBMFL010000040">
    <property type="protein sequence ID" value="MEQ2546352.1"/>
    <property type="molecule type" value="Genomic_DNA"/>
</dbReference>
<comment type="caution">
    <text evidence="1">The sequence shown here is derived from an EMBL/GenBank/DDBJ whole genome shotgun (WGS) entry which is preliminary data.</text>
</comment>
<dbReference type="NCBIfam" id="NF041324">
    <property type="entry name" value="Bacteroid_MobA"/>
    <property type="match status" value="1"/>
</dbReference>
<proteinExistence type="predicted"/>
<dbReference type="GeneID" id="78178854"/>
<evidence type="ECO:0000313" key="1">
    <source>
        <dbReference type="EMBL" id="MEQ2546352.1"/>
    </source>
</evidence>
<dbReference type="Proteomes" id="UP001460202">
    <property type="component" value="Unassembled WGS sequence"/>
</dbReference>
<reference evidence="1 2" key="1">
    <citation type="submission" date="2024-03" db="EMBL/GenBank/DDBJ databases">
        <title>Human intestinal bacterial collection.</title>
        <authorList>
            <person name="Pauvert C."/>
            <person name="Hitch T.C.A."/>
            <person name="Clavel T."/>
        </authorList>
    </citation>
    <scope>NUCLEOTIDE SEQUENCE [LARGE SCALE GENOMIC DNA]</scope>
    <source>
        <strain evidence="1 2">CLA-KB-H122</strain>
    </source>
</reference>
<evidence type="ECO:0000313" key="2">
    <source>
        <dbReference type="Proteomes" id="UP001460202"/>
    </source>
</evidence>
<dbReference type="RefSeq" id="WP_129650042.1">
    <property type="nucleotide sequence ID" value="NZ_JBBMFL010000040.1"/>
</dbReference>
<gene>
    <name evidence="1" type="primary">mobA</name>
    <name evidence="1" type="ORF">WMO46_15525</name>
</gene>
<protein>
    <submittedName>
        <fullName evidence="1">Conjugal transfer protein MobA</fullName>
    </submittedName>
</protein>
<organism evidence="1 2">
    <name type="scientific">Alistipes intestinihominis</name>
    <dbReference type="NCBI Taxonomy" id="3133172"/>
    <lineage>
        <taxon>Bacteria</taxon>
        <taxon>Pseudomonadati</taxon>
        <taxon>Bacteroidota</taxon>
        <taxon>Bacteroidia</taxon>
        <taxon>Bacteroidales</taxon>
        <taxon>Rikenellaceae</taxon>
        <taxon>Alistipes</taxon>
    </lineage>
</organism>
<sequence>MEKNRPTRKGRGGRPAKTDTASHCVMVRFNDTEHARFLTMYEQSGLSSKAAFIKARVFGDVFRVIKTDRGTLEYVAKLTQLHAQYRAIGVNYNQVVKELRIRFSERKALSLLYKLEKATMQLVDINSRIVALSEEFQKRW</sequence>
<keyword evidence="2" id="KW-1185">Reference proteome</keyword>
<name>A0ABV1H0Z7_9BACT</name>